<dbReference type="EMBL" id="BDUD01000001">
    <property type="protein sequence ID" value="GBG19541.1"/>
    <property type="molecule type" value="Genomic_DNA"/>
</dbReference>
<organism evidence="1 2">
    <name type="scientific">Nostoc commune NIES-4072</name>
    <dbReference type="NCBI Taxonomy" id="2005467"/>
    <lineage>
        <taxon>Bacteria</taxon>
        <taxon>Bacillati</taxon>
        <taxon>Cyanobacteriota</taxon>
        <taxon>Cyanophyceae</taxon>
        <taxon>Nostocales</taxon>
        <taxon>Nostocaceae</taxon>
        <taxon>Nostoc</taxon>
    </lineage>
</organism>
<protein>
    <submittedName>
        <fullName evidence="1">Uncharacterized protein</fullName>
    </submittedName>
</protein>
<name>A0A2R5FUN7_NOSCO</name>
<dbReference type="OrthoDB" id="499561at2"/>
<comment type="caution">
    <text evidence="1">The sequence shown here is derived from an EMBL/GenBank/DDBJ whole genome shotgun (WGS) entry which is preliminary data.</text>
</comment>
<evidence type="ECO:0000313" key="2">
    <source>
        <dbReference type="Proteomes" id="UP000245124"/>
    </source>
</evidence>
<reference evidence="1 2" key="1">
    <citation type="submission" date="2017-06" db="EMBL/GenBank/DDBJ databases">
        <title>Genome sequencing of cyanobaciteial culture collection at National Institute for Environmental Studies (NIES).</title>
        <authorList>
            <person name="Hirose Y."/>
            <person name="Shimura Y."/>
            <person name="Fujisawa T."/>
            <person name="Nakamura Y."/>
            <person name="Kawachi M."/>
        </authorList>
    </citation>
    <scope>NUCLEOTIDE SEQUENCE [LARGE SCALE GENOMIC DNA]</scope>
    <source>
        <strain evidence="1 2">NIES-4072</strain>
    </source>
</reference>
<keyword evidence="2" id="KW-1185">Reference proteome</keyword>
<proteinExistence type="predicted"/>
<dbReference type="Proteomes" id="UP000245124">
    <property type="component" value="Unassembled WGS sequence"/>
</dbReference>
<dbReference type="AlphaFoldDB" id="A0A2R5FUN7"/>
<gene>
    <name evidence="1" type="ORF">NIES4072_32090</name>
</gene>
<accession>A0A2R5FUN7</accession>
<evidence type="ECO:0000313" key="1">
    <source>
        <dbReference type="EMBL" id="GBG19541.1"/>
    </source>
</evidence>
<sequence length="66" mass="7507">MFFGFVANWVDAIAQCCREQACYQTIITIKQENVINLPDNIPDLILAHLNQLNCDRLETEPNSPIS</sequence>